<proteinExistence type="predicted"/>
<reference evidence="1" key="1">
    <citation type="submission" date="2022-10" db="EMBL/GenBank/DDBJ databases">
        <authorList>
            <person name="Mo P."/>
        </authorList>
    </citation>
    <scope>NUCLEOTIDE SEQUENCE</scope>
    <source>
        <strain evidence="1">HUAS 14-6</strain>
    </source>
</reference>
<dbReference type="Proteomes" id="UP001060733">
    <property type="component" value="Chromosome"/>
</dbReference>
<accession>A0ABY6F016</accession>
<name>A0ABY6F016_9ACTN</name>
<keyword evidence="2" id="KW-1185">Reference proteome</keyword>
<evidence type="ECO:0000313" key="2">
    <source>
        <dbReference type="Proteomes" id="UP001060733"/>
    </source>
</evidence>
<organism evidence="1 2">
    <name type="scientific">Streptomyces albidocamelliae</name>
    <dbReference type="NCBI Taxonomy" id="2981135"/>
    <lineage>
        <taxon>Bacteria</taxon>
        <taxon>Bacillati</taxon>
        <taxon>Actinomycetota</taxon>
        <taxon>Actinomycetes</taxon>
        <taxon>Kitasatosporales</taxon>
        <taxon>Streptomycetaceae</taxon>
        <taxon>Streptomyces</taxon>
    </lineage>
</organism>
<dbReference type="RefSeq" id="WP_263279985.1">
    <property type="nucleotide sequence ID" value="NZ_CP106795.1"/>
</dbReference>
<evidence type="ECO:0000313" key="1">
    <source>
        <dbReference type="EMBL" id="UXY39938.1"/>
    </source>
</evidence>
<gene>
    <name evidence="1" type="ORF">N8I86_37655</name>
</gene>
<protein>
    <submittedName>
        <fullName evidence="1">Uncharacterized protein</fullName>
    </submittedName>
</protein>
<sequence>MIPRRIAPLFSLLLADDDRLGGLKADLVRAFAADFVLSYQHLEDSQQWFGQIRGVATKHGFAATPKEYKKYRDTHPEIARRSQLKWMSLRSIETMT</sequence>
<dbReference type="EMBL" id="CP106795">
    <property type="protein sequence ID" value="UXY39938.1"/>
    <property type="molecule type" value="Genomic_DNA"/>
</dbReference>